<keyword evidence="7 10" id="KW-0472">Membrane</keyword>
<keyword evidence="4 10" id="KW-0812">Transmembrane</keyword>
<feature type="transmembrane region" description="Helical" evidence="10">
    <location>
        <begin position="322"/>
        <end position="343"/>
    </location>
</feature>
<reference evidence="11" key="1">
    <citation type="submission" date="2022-06" db="EMBL/GenBank/DDBJ databases">
        <authorList>
            <person name="Shang L."/>
        </authorList>
    </citation>
    <scope>NUCLEOTIDE SEQUENCE</scope>
</reference>
<evidence type="ECO:0000256" key="6">
    <source>
        <dbReference type="ARBA" id="ARBA00022989"/>
    </source>
</evidence>
<dbReference type="EMBL" id="ON926813">
    <property type="protein sequence ID" value="WEG72096.1"/>
    <property type="molecule type" value="mRNA"/>
</dbReference>
<comment type="caution">
    <text evidence="10">Lacks conserved residue(s) required for the propagation of feature annotation.</text>
</comment>
<evidence type="ECO:0000256" key="9">
    <source>
        <dbReference type="ARBA" id="ARBA00023224"/>
    </source>
</evidence>
<dbReference type="PANTHER" id="PTHR21137:SF35">
    <property type="entry name" value="ODORANT RECEPTOR 19A-RELATED"/>
    <property type="match status" value="1"/>
</dbReference>
<dbReference type="Pfam" id="PF02949">
    <property type="entry name" value="7tm_6"/>
    <property type="match status" value="1"/>
</dbReference>
<keyword evidence="3 10" id="KW-0716">Sensory transduction</keyword>
<comment type="similarity">
    <text evidence="10">Belongs to the insect chemoreceptor superfamily. Heteromeric odorant receptor channel (TC 1.A.69) family.</text>
</comment>
<keyword evidence="6 10" id="KW-1133">Transmembrane helix</keyword>
<comment type="subcellular location">
    <subcellularLocation>
        <location evidence="1 10">Cell membrane</location>
        <topology evidence="1 10">Multi-pass membrane protein</topology>
    </subcellularLocation>
</comment>
<dbReference type="GO" id="GO:0005886">
    <property type="term" value="C:plasma membrane"/>
    <property type="evidence" value="ECO:0007669"/>
    <property type="project" value="UniProtKB-SubCell"/>
</dbReference>
<sequence>MRPRYYKDVFSVGYMRVIRLSLNTIGQWPYRAFGNRSRRVRVLLGYNYMALATSVACALNFMWYAKNNVKKLPFVDAGQVYSNFFLHLLFMQRSTLPLQKKYQSVIKKFVLNFHLIHHEDNNEFSAQEHRRINRICKIASIISLLQLICGILGWDLMPFFINLNAGMFAKVRPENKTFEHCVDYALPFDYKTDTFGYFIVFGFNWIAAYWISSALCFYDLFIFIIVFHISGHLNILIHTIKGFPQPSSAVNRTERVTNEYNEIAFAELKDIIKHYQIIKEFMIEMSEAFDLTLCFYLAFHQIMCCLLLLECSSMELAAMAKYAILTFYVFQQCIEVSVIFELINSKSGSLGDRVYLLPWEQMDVKNRKILLMLLRNVQDPLALKAGGMVPVGVLTMSAIMRTSCSFFLFLKTFDDN</sequence>
<evidence type="ECO:0000256" key="7">
    <source>
        <dbReference type="ARBA" id="ARBA00023136"/>
    </source>
</evidence>
<name>A0A9Y1IQD6_GRAMO</name>
<dbReference type="PANTHER" id="PTHR21137">
    <property type="entry name" value="ODORANT RECEPTOR"/>
    <property type="match status" value="1"/>
</dbReference>
<protein>
    <recommendedName>
        <fullName evidence="10">Odorant receptor</fullName>
    </recommendedName>
</protein>
<keyword evidence="9 10" id="KW-0807">Transducer</keyword>
<feature type="transmembrane region" description="Helical" evidence="10">
    <location>
        <begin position="194"/>
        <end position="211"/>
    </location>
</feature>
<evidence type="ECO:0000256" key="8">
    <source>
        <dbReference type="ARBA" id="ARBA00023170"/>
    </source>
</evidence>
<feature type="transmembrane region" description="Helical" evidence="10">
    <location>
        <begin position="71"/>
        <end position="91"/>
    </location>
</feature>
<organism evidence="11">
    <name type="scientific">Grapholita molesta</name>
    <name type="common">Oriental fruit moth</name>
    <name type="synonym">Cydia molesta</name>
    <dbReference type="NCBI Taxonomy" id="192188"/>
    <lineage>
        <taxon>Eukaryota</taxon>
        <taxon>Metazoa</taxon>
        <taxon>Ecdysozoa</taxon>
        <taxon>Arthropoda</taxon>
        <taxon>Hexapoda</taxon>
        <taxon>Insecta</taxon>
        <taxon>Pterygota</taxon>
        <taxon>Neoptera</taxon>
        <taxon>Endopterygota</taxon>
        <taxon>Lepidoptera</taxon>
        <taxon>Glossata</taxon>
        <taxon>Ditrysia</taxon>
        <taxon>Tortricoidea</taxon>
        <taxon>Tortricidae</taxon>
        <taxon>Olethreutinae</taxon>
        <taxon>Grapholitini</taxon>
        <taxon>Grapholita</taxon>
    </lineage>
</organism>
<feature type="transmembrane region" description="Helical" evidence="10">
    <location>
        <begin position="288"/>
        <end position="310"/>
    </location>
</feature>
<evidence type="ECO:0000313" key="11">
    <source>
        <dbReference type="EMBL" id="WEG72096.1"/>
    </source>
</evidence>
<feature type="transmembrane region" description="Helical" evidence="10">
    <location>
        <begin position="218"/>
        <end position="237"/>
    </location>
</feature>
<dbReference type="GO" id="GO:0007165">
    <property type="term" value="P:signal transduction"/>
    <property type="evidence" value="ECO:0007669"/>
    <property type="project" value="UniProtKB-KW"/>
</dbReference>
<feature type="transmembrane region" description="Helical" evidence="10">
    <location>
        <begin position="388"/>
        <end position="410"/>
    </location>
</feature>
<keyword evidence="2" id="KW-1003">Cell membrane</keyword>
<keyword evidence="5 10" id="KW-0552">Olfaction</keyword>
<evidence type="ECO:0000256" key="4">
    <source>
        <dbReference type="ARBA" id="ARBA00022692"/>
    </source>
</evidence>
<dbReference type="InterPro" id="IPR004117">
    <property type="entry name" value="7tm6_olfct_rcpt"/>
</dbReference>
<keyword evidence="8 10" id="KW-0675">Receptor</keyword>
<feature type="transmembrane region" description="Helical" evidence="10">
    <location>
        <begin position="46"/>
        <end position="65"/>
    </location>
</feature>
<accession>A0A9Y1IQD6</accession>
<evidence type="ECO:0000256" key="5">
    <source>
        <dbReference type="ARBA" id="ARBA00022725"/>
    </source>
</evidence>
<proteinExistence type="evidence at transcript level"/>
<evidence type="ECO:0000256" key="10">
    <source>
        <dbReference type="RuleBase" id="RU351113"/>
    </source>
</evidence>
<evidence type="ECO:0000256" key="3">
    <source>
        <dbReference type="ARBA" id="ARBA00022606"/>
    </source>
</evidence>
<evidence type="ECO:0000256" key="1">
    <source>
        <dbReference type="ARBA" id="ARBA00004651"/>
    </source>
</evidence>
<dbReference type="AlphaFoldDB" id="A0A9Y1IQD6"/>
<dbReference type="GO" id="GO:0004984">
    <property type="term" value="F:olfactory receptor activity"/>
    <property type="evidence" value="ECO:0007669"/>
    <property type="project" value="InterPro"/>
</dbReference>
<feature type="transmembrane region" description="Helical" evidence="10">
    <location>
        <begin position="138"/>
        <end position="161"/>
    </location>
</feature>
<evidence type="ECO:0000256" key="2">
    <source>
        <dbReference type="ARBA" id="ARBA00022475"/>
    </source>
</evidence>
<dbReference type="GO" id="GO:0005549">
    <property type="term" value="F:odorant binding"/>
    <property type="evidence" value="ECO:0007669"/>
    <property type="project" value="InterPro"/>
</dbReference>